<dbReference type="EMBL" id="SNZP01000015">
    <property type="protein sequence ID" value="TDR73008.1"/>
    <property type="molecule type" value="Genomic_DNA"/>
</dbReference>
<feature type="transmembrane region" description="Helical" evidence="1">
    <location>
        <begin position="46"/>
        <end position="67"/>
    </location>
</feature>
<keyword evidence="3" id="KW-1185">Reference proteome</keyword>
<accession>A0A4R7B169</accession>
<sequence length="99" mass="10887">MRKLILLFWPSFVIACLASVTFFALFDPYELRLHGTQLFSDKRAAYTFFLLAAWAFGALNTAVVFLLEKPAADVNGFCPMQHAEASVGDPDSPSGEAPK</sequence>
<dbReference type="OrthoDB" id="6197657at2"/>
<dbReference type="RefSeq" id="WP_133683237.1">
    <property type="nucleotide sequence ID" value="NZ_SNZP01000015.1"/>
</dbReference>
<gene>
    <name evidence="2" type="ORF">DFP86_11540</name>
</gene>
<keyword evidence="1" id="KW-0812">Transmembrane</keyword>
<organism evidence="2 3">
    <name type="scientific">Paludibacterium purpuratum</name>
    <dbReference type="NCBI Taxonomy" id="1144873"/>
    <lineage>
        <taxon>Bacteria</taxon>
        <taxon>Pseudomonadati</taxon>
        <taxon>Pseudomonadota</taxon>
        <taxon>Betaproteobacteria</taxon>
        <taxon>Neisseriales</taxon>
        <taxon>Chromobacteriaceae</taxon>
        <taxon>Paludibacterium</taxon>
    </lineage>
</organism>
<dbReference type="Proteomes" id="UP000295611">
    <property type="component" value="Unassembled WGS sequence"/>
</dbReference>
<evidence type="ECO:0000313" key="2">
    <source>
        <dbReference type="EMBL" id="TDR73008.1"/>
    </source>
</evidence>
<feature type="transmembrane region" description="Helical" evidence="1">
    <location>
        <begin position="7"/>
        <end position="26"/>
    </location>
</feature>
<evidence type="ECO:0000313" key="3">
    <source>
        <dbReference type="Proteomes" id="UP000295611"/>
    </source>
</evidence>
<evidence type="ECO:0000256" key="1">
    <source>
        <dbReference type="SAM" id="Phobius"/>
    </source>
</evidence>
<keyword evidence="1" id="KW-0472">Membrane</keyword>
<protein>
    <submittedName>
        <fullName evidence="2">Uncharacterized protein</fullName>
    </submittedName>
</protein>
<comment type="caution">
    <text evidence="2">The sequence shown here is derived from an EMBL/GenBank/DDBJ whole genome shotgun (WGS) entry which is preliminary data.</text>
</comment>
<name>A0A4R7B169_9NEIS</name>
<keyword evidence="1" id="KW-1133">Transmembrane helix</keyword>
<reference evidence="2 3" key="1">
    <citation type="submission" date="2019-03" db="EMBL/GenBank/DDBJ databases">
        <title>Genomic Encyclopedia of Type Strains, Phase III (KMG-III): the genomes of soil and plant-associated and newly described type strains.</title>
        <authorList>
            <person name="Whitman W."/>
        </authorList>
    </citation>
    <scope>NUCLEOTIDE SEQUENCE [LARGE SCALE GENOMIC DNA]</scope>
    <source>
        <strain evidence="2 3">CECT 8976</strain>
    </source>
</reference>
<dbReference type="AlphaFoldDB" id="A0A4R7B169"/>
<dbReference type="PROSITE" id="PS51257">
    <property type="entry name" value="PROKAR_LIPOPROTEIN"/>
    <property type="match status" value="1"/>
</dbReference>
<proteinExistence type="predicted"/>